<evidence type="ECO:0000256" key="5">
    <source>
        <dbReference type="ARBA" id="ARBA00022833"/>
    </source>
</evidence>
<evidence type="ECO:0000256" key="7">
    <source>
        <dbReference type="SAM" id="SignalP"/>
    </source>
</evidence>
<comment type="pathway">
    <text evidence="1">Protein modification; protein ubiquitination.</text>
</comment>
<dbReference type="OrthoDB" id="6105938at2759"/>
<organism evidence="9 10">
    <name type="scientific">Hydnum rufescens UP504</name>
    <dbReference type="NCBI Taxonomy" id="1448309"/>
    <lineage>
        <taxon>Eukaryota</taxon>
        <taxon>Fungi</taxon>
        <taxon>Dikarya</taxon>
        <taxon>Basidiomycota</taxon>
        <taxon>Agaricomycotina</taxon>
        <taxon>Agaricomycetes</taxon>
        <taxon>Cantharellales</taxon>
        <taxon>Hydnaceae</taxon>
        <taxon>Hydnum</taxon>
    </lineage>
</organism>
<keyword evidence="5" id="KW-0862">Zinc</keyword>
<dbReference type="PROSITE" id="PS00518">
    <property type="entry name" value="ZF_RING_1"/>
    <property type="match status" value="1"/>
</dbReference>
<feature type="chain" id="PRO_5040228343" description="RING-type domain-containing protein" evidence="7">
    <location>
        <begin position="24"/>
        <end position="156"/>
    </location>
</feature>
<dbReference type="EMBL" id="MU128915">
    <property type="protein sequence ID" value="KAF9519822.1"/>
    <property type="molecule type" value="Genomic_DNA"/>
</dbReference>
<dbReference type="PROSITE" id="PS50089">
    <property type="entry name" value="ZF_RING_2"/>
    <property type="match status" value="1"/>
</dbReference>
<comment type="caution">
    <text evidence="9">The sequence shown here is derived from an EMBL/GenBank/DDBJ whole genome shotgun (WGS) entry which is preliminary data.</text>
</comment>
<protein>
    <recommendedName>
        <fullName evidence="8">RING-type domain-containing protein</fullName>
    </recommendedName>
</protein>
<name>A0A9P6B9M2_9AGAM</name>
<keyword evidence="2" id="KW-0479">Metal-binding</keyword>
<evidence type="ECO:0000256" key="1">
    <source>
        <dbReference type="ARBA" id="ARBA00004906"/>
    </source>
</evidence>
<feature type="signal peptide" evidence="7">
    <location>
        <begin position="1"/>
        <end position="23"/>
    </location>
</feature>
<keyword evidence="10" id="KW-1185">Reference proteome</keyword>
<dbReference type="SMART" id="SM00184">
    <property type="entry name" value="RING"/>
    <property type="match status" value="1"/>
</dbReference>
<sequence length="156" mass="17637">MYYLFRLLLNCIIQYSSVCPTVAVPCGHSFCAECITLWMRTPSQRRRPTCPTCRKNLDVLAPIVPNYALEAVVDAHIEALGVYGVQGWSPIAVKPQDTALGGVSKGSELREAWERRKQKWRPVLLRLAALWSPRHDSRIIPGMRSGMRDRIAFESP</sequence>
<keyword evidence="4" id="KW-0833">Ubl conjugation pathway</keyword>
<dbReference type="InterPro" id="IPR017907">
    <property type="entry name" value="Znf_RING_CS"/>
</dbReference>
<dbReference type="Gene3D" id="3.30.40.10">
    <property type="entry name" value="Zinc/RING finger domain, C3HC4 (zinc finger)"/>
    <property type="match status" value="1"/>
</dbReference>
<proteinExistence type="predicted"/>
<evidence type="ECO:0000256" key="4">
    <source>
        <dbReference type="ARBA" id="ARBA00022786"/>
    </source>
</evidence>
<evidence type="ECO:0000256" key="6">
    <source>
        <dbReference type="PROSITE-ProRule" id="PRU00175"/>
    </source>
</evidence>
<dbReference type="GO" id="GO:0051603">
    <property type="term" value="P:proteolysis involved in protein catabolic process"/>
    <property type="evidence" value="ECO:0007669"/>
    <property type="project" value="UniProtKB-ARBA"/>
</dbReference>
<dbReference type="GO" id="GO:0008270">
    <property type="term" value="F:zinc ion binding"/>
    <property type="evidence" value="ECO:0007669"/>
    <property type="project" value="UniProtKB-KW"/>
</dbReference>
<dbReference type="InterPro" id="IPR013083">
    <property type="entry name" value="Znf_RING/FYVE/PHD"/>
</dbReference>
<gene>
    <name evidence="9" type="ORF">BS47DRAFT_998625</name>
</gene>
<accession>A0A9P6B9M2</accession>
<dbReference type="Pfam" id="PF12678">
    <property type="entry name" value="zf-rbx1"/>
    <property type="match status" value="1"/>
</dbReference>
<evidence type="ECO:0000259" key="8">
    <source>
        <dbReference type="PROSITE" id="PS50089"/>
    </source>
</evidence>
<dbReference type="InterPro" id="IPR024766">
    <property type="entry name" value="Znf_RING_H2"/>
</dbReference>
<evidence type="ECO:0000256" key="3">
    <source>
        <dbReference type="ARBA" id="ARBA00022771"/>
    </source>
</evidence>
<dbReference type="SUPFAM" id="SSF57850">
    <property type="entry name" value="RING/U-box"/>
    <property type="match status" value="1"/>
</dbReference>
<dbReference type="Proteomes" id="UP000886523">
    <property type="component" value="Unassembled WGS sequence"/>
</dbReference>
<keyword evidence="7" id="KW-0732">Signal</keyword>
<keyword evidence="3 6" id="KW-0863">Zinc-finger</keyword>
<evidence type="ECO:0000313" key="10">
    <source>
        <dbReference type="Proteomes" id="UP000886523"/>
    </source>
</evidence>
<evidence type="ECO:0000313" key="9">
    <source>
        <dbReference type="EMBL" id="KAF9519822.1"/>
    </source>
</evidence>
<reference evidence="9" key="1">
    <citation type="journal article" date="2020" name="Nat. Commun.">
        <title>Large-scale genome sequencing of mycorrhizal fungi provides insights into the early evolution of symbiotic traits.</title>
        <authorList>
            <person name="Miyauchi S."/>
            <person name="Kiss E."/>
            <person name="Kuo A."/>
            <person name="Drula E."/>
            <person name="Kohler A."/>
            <person name="Sanchez-Garcia M."/>
            <person name="Morin E."/>
            <person name="Andreopoulos B."/>
            <person name="Barry K.W."/>
            <person name="Bonito G."/>
            <person name="Buee M."/>
            <person name="Carver A."/>
            <person name="Chen C."/>
            <person name="Cichocki N."/>
            <person name="Clum A."/>
            <person name="Culley D."/>
            <person name="Crous P.W."/>
            <person name="Fauchery L."/>
            <person name="Girlanda M."/>
            <person name="Hayes R.D."/>
            <person name="Keri Z."/>
            <person name="LaButti K."/>
            <person name="Lipzen A."/>
            <person name="Lombard V."/>
            <person name="Magnuson J."/>
            <person name="Maillard F."/>
            <person name="Murat C."/>
            <person name="Nolan M."/>
            <person name="Ohm R.A."/>
            <person name="Pangilinan J."/>
            <person name="Pereira M.F."/>
            <person name="Perotto S."/>
            <person name="Peter M."/>
            <person name="Pfister S."/>
            <person name="Riley R."/>
            <person name="Sitrit Y."/>
            <person name="Stielow J.B."/>
            <person name="Szollosi G."/>
            <person name="Zifcakova L."/>
            <person name="Stursova M."/>
            <person name="Spatafora J.W."/>
            <person name="Tedersoo L."/>
            <person name="Vaario L.M."/>
            <person name="Yamada A."/>
            <person name="Yan M."/>
            <person name="Wang P."/>
            <person name="Xu J."/>
            <person name="Bruns T."/>
            <person name="Baldrian P."/>
            <person name="Vilgalys R."/>
            <person name="Dunand C."/>
            <person name="Henrissat B."/>
            <person name="Grigoriev I.V."/>
            <person name="Hibbett D."/>
            <person name="Nagy L.G."/>
            <person name="Martin F.M."/>
        </authorList>
    </citation>
    <scope>NUCLEOTIDE SEQUENCE</scope>
    <source>
        <strain evidence="9">UP504</strain>
    </source>
</reference>
<feature type="domain" description="RING-type" evidence="8">
    <location>
        <begin position="11"/>
        <end position="54"/>
    </location>
</feature>
<dbReference type="AlphaFoldDB" id="A0A9P6B9M2"/>
<evidence type="ECO:0000256" key="2">
    <source>
        <dbReference type="ARBA" id="ARBA00022723"/>
    </source>
</evidence>
<dbReference type="InterPro" id="IPR001841">
    <property type="entry name" value="Znf_RING"/>
</dbReference>